<accession>A0AAW0VQL3</accession>
<gene>
    <name evidence="2" type="ORF">OTU49_014237</name>
</gene>
<name>A0AAW0VQL3_CHEQU</name>
<feature type="region of interest" description="Disordered" evidence="1">
    <location>
        <begin position="75"/>
        <end position="111"/>
    </location>
</feature>
<keyword evidence="3" id="KW-1185">Reference proteome</keyword>
<reference evidence="2 3" key="1">
    <citation type="journal article" date="2024" name="BMC Genomics">
        <title>Genome assembly of redclaw crayfish (Cherax quadricarinatus) provides insights into its immune adaptation and hypoxia tolerance.</title>
        <authorList>
            <person name="Liu Z."/>
            <person name="Zheng J."/>
            <person name="Li H."/>
            <person name="Fang K."/>
            <person name="Wang S."/>
            <person name="He J."/>
            <person name="Zhou D."/>
            <person name="Weng S."/>
            <person name="Chi M."/>
            <person name="Gu Z."/>
            <person name="He J."/>
            <person name="Li F."/>
            <person name="Wang M."/>
        </authorList>
    </citation>
    <scope>NUCLEOTIDE SEQUENCE [LARGE SCALE GENOMIC DNA]</scope>
    <source>
        <strain evidence="2">ZL_2023a</strain>
    </source>
</reference>
<protein>
    <submittedName>
        <fullName evidence="2">Uncharacterized protein</fullName>
    </submittedName>
</protein>
<feature type="non-terminal residue" evidence="2">
    <location>
        <position position="280"/>
    </location>
</feature>
<dbReference type="AlphaFoldDB" id="A0AAW0VQL3"/>
<dbReference type="EMBL" id="JARKIK010003042">
    <property type="protein sequence ID" value="KAK8719101.1"/>
    <property type="molecule type" value="Genomic_DNA"/>
</dbReference>
<proteinExistence type="predicted"/>
<evidence type="ECO:0000313" key="3">
    <source>
        <dbReference type="Proteomes" id="UP001445076"/>
    </source>
</evidence>
<evidence type="ECO:0000313" key="2">
    <source>
        <dbReference type="EMBL" id="KAK8719101.1"/>
    </source>
</evidence>
<organism evidence="2 3">
    <name type="scientific">Cherax quadricarinatus</name>
    <name type="common">Australian red claw crayfish</name>
    <dbReference type="NCBI Taxonomy" id="27406"/>
    <lineage>
        <taxon>Eukaryota</taxon>
        <taxon>Metazoa</taxon>
        <taxon>Ecdysozoa</taxon>
        <taxon>Arthropoda</taxon>
        <taxon>Crustacea</taxon>
        <taxon>Multicrustacea</taxon>
        <taxon>Malacostraca</taxon>
        <taxon>Eumalacostraca</taxon>
        <taxon>Eucarida</taxon>
        <taxon>Decapoda</taxon>
        <taxon>Pleocyemata</taxon>
        <taxon>Astacidea</taxon>
        <taxon>Parastacoidea</taxon>
        <taxon>Parastacidae</taxon>
        <taxon>Cherax</taxon>
    </lineage>
</organism>
<sequence length="280" mass="30423">MVPQTIRAQAVTSVMASQIQAFDESFTVKIHNAELATIDVKLQDSERGSPGKLKSNNGHVDNNCHRTWILGTDGTKVVSHSEQQKTNGREVKKTPVSGSHLSPKSVHTLGPPIKDEAFKSIEHKNLAKYGNPDISSRERLLPVGLDKCGVTDSGCNKDNAEHQVKRAAHHDSSKLQDAVFAEATVVESSVYDPSVIETVVSRDSRVVPDPRGDMGRASFIHHRSPQSPLSMMDLMTLGSPVELDDQTNTALDSPNTEVVSPPDALELPTPERLLLVGCEK</sequence>
<evidence type="ECO:0000256" key="1">
    <source>
        <dbReference type="SAM" id="MobiDB-lite"/>
    </source>
</evidence>
<dbReference type="Proteomes" id="UP001445076">
    <property type="component" value="Unassembled WGS sequence"/>
</dbReference>
<comment type="caution">
    <text evidence="2">The sequence shown here is derived from an EMBL/GenBank/DDBJ whole genome shotgun (WGS) entry which is preliminary data.</text>
</comment>